<evidence type="ECO:0000313" key="7">
    <source>
        <dbReference type="EMBL" id="PRT54948.1"/>
    </source>
</evidence>
<dbReference type="GeneID" id="36516316"/>
<organism evidence="7 8">
    <name type="scientific">Wickerhamiella sorbophila</name>
    <dbReference type="NCBI Taxonomy" id="45607"/>
    <lineage>
        <taxon>Eukaryota</taxon>
        <taxon>Fungi</taxon>
        <taxon>Dikarya</taxon>
        <taxon>Ascomycota</taxon>
        <taxon>Saccharomycotina</taxon>
        <taxon>Dipodascomycetes</taxon>
        <taxon>Dipodascales</taxon>
        <taxon>Trichomonascaceae</taxon>
        <taxon>Wickerhamiella</taxon>
    </lineage>
</organism>
<dbReference type="PANTHER" id="PTHR45625:SF2">
    <property type="entry name" value="PEPTIDYL-PROLYL CIS-TRANS ISOMERASE-LIKE 3"/>
    <property type="match status" value="1"/>
</dbReference>
<dbReference type="EMBL" id="NDIQ01000021">
    <property type="protein sequence ID" value="PRT54948.1"/>
    <property type="molecule type" value="Genomic_DNA"/>
</dbReference>
<dbReference type="InterPro" id="IPR002130">
    <property type="entry name" value="Cyclophilin-type_PPIase_dom"/>
</dbReference>
<dbReference type="GO" id="GO:0003755">
    <property type="term" value="F:peptidyl-prolyl cis-trans isomerase activity"/>
    <property type="evidence" value="ECO:0007669"/>
    <property type="project" value="UniProtKB-UniRule"/>
</dbReference>
<evidence type="ECO:0000256" key="2">
    <source>
        <dbReference type="ARBA" id="ARBA00023110"/>
    </source>
</evidence>
<dbReference type="PROSITE" id="PS50072">
    <property type="entry name" value="CSA_PPIASE_2"/>
    <property type="match status" value="1"/>
</dbReference>
<dbReference type="InterPro" id="IPR029000">
    <property type="entry name" value="Cyclophilin-like_dom_sf"/>
</dbReference>
<comment type="catalytic activity">
    <reaction evidence="1 5">
        <text>[protein]-peptidylproline (omega=180) = [protein]-peptidylproline (omega=0)</text>
        <dbReference type="Rhea" id="RHEA:16237"/>
        <dbReference type="Rhea" id="RHEA-COMP:10747"/>
        <dbReference type="Rhea" id="RHEA-COMP:10748"/>
        <dbReference type="ChEBI" id="CHEBI:83833"/>
        <dbReference type="ChEBI" id="CHEBI:83834"/>
        <dbReference type="EC" id="5.2.1.8"/>
    </reaction>
</comment>
<accession>A0A2T0FIY1</accession>
<evidence type="ECO:0000256" key="1">
    <source>
        <dbReference type="ARBA" id="ARBA00000971"/>
    </source>
</evidence>
<dbReference type="Gene3D" id="2.40.100.10">
    <property type="entry name" value="Cyclophilin-like"/>
    <property type="match status" value="1"/>
</dbReference>
<dbReference type="AlphaFoldDB" id="A0A2T0FIY1"/>
<evidence type="ECO:0000259" key="6">
    <source>
        <dbReference type="PROSITE" id="PS50072"/>
    </source>
</evidence>
<dbReference type="Proteomes" id="UP000238350">
    <property type="component" value="Unassembled WGS sequence"/>
</dbReference>
<protein>
    <recommendedName>
        <fullName evidence="5">Peptidyl-prolyl cis-trans isomerase</fullName>
        <shortName evidence="5">PPIase</shortName>
        <ecNumber evidence="5">5.2.1.8</ecNumber>
    </recommendedName>
</protein>
<keyword evidence="8" id="KW-1185">Reference proteome</keyword>
<reference evidence="7 8" key="1">
    <citation type="submission" date="2017-04" db="EMBL/GenBank/DDBJ databases">
        <title>Genome sequencing of [Candida] sorbophila.</title>
        <authorList>
            <person name="Ahn J.O."/>
        </authorList>
    </citation>
    <scope>NUCLEOTIDE SEQUENCE [LARGE SCALE GENOMIC DNA]</scope>
    <source>
        <strain evidence="7 8">DS02</strain>
    </source>
</reference>
<dbReference type="PRINTS" id="PR00153">
    <property type="entry name" value="CSAPPISMRASE"/>
</dbReference>
<dbReference type="InterPro" id="IPR024936">
    <property type="entry name" value="Cyclophilin-type_PPIase"/>
</dbReference>
<keyword evidence="2 5" id="KW-0697">Rotamase</keyword>
<dbReference type="OrthoDB" id="271386at2759"/>
<evidence type="ECO:0000256" key="3">
    <source>
        <dbReference type="ARBA" id="ARBA00023235"/>
    </source>
</evidence>
<dbReference type="InterPro" id="IPR044666">
    <property type="entry name" value="Cyclophilin_A-like"/>
</dbReference>
<sequence>MSVSLDTSLGRLKIQLFYDECPHGCENFLAQCAQDNYDGIKAKRSEKGFIIQFPSKAPSIHPESGVETRPTIKHQRGTISLTKPGGSGFYFAYARQPDLDGNKTVFGRIIEGLDVLDKMEEAQTENNKPVTDITIDDTEIHFNPFALRSVGQLK</sequence>
<comment type="caution">
    <text evidence="7">The sequence shown here is derived from an EMBL/GenBank/DDBJ whole genome shotgun (WGS) entry which is preliminary data.</text>
</comment>
<dbReference type="GO" id="GO:0071013">
    <property type="term" value="C:catalytic step 2 spliceosome"/>
    <property type="evidence" value="ECO:0007669"/>
    <property type="project" value="TreeGrafter"/>
</dbReference>
<proteinExistence type="inferred from homology"/>
<evidence type="ECO:0000313" key="8">
    <source>
        <dbReference type="Proteomes" id="UP000238350"/>
    </source>
</evidence>
<dbReference type="EC" id="5.2.1.8" evidence="5"/>
<comment type="function">
    <text evidence="5">PPIases accelerate the folding of proteins. It catalyzes the cis-trans isomerization of proline imidic peptide bonds in oligopeptides.</text>
</comment>
<evidence type="ECO:0000256" key="4">
    <source>
        <dbReference type="ARBA" id="ARBA00038286"/>
    </source>
</evidence>
<gene>
    <name evidence="7" type="ORF">B9G98_02568</name>
</gene>
<dbReference type="PANTHER" id="PTHR45625">
    <property type="entry name" value="PEPTIDYL-PROLYL CIS-TRANS ISOMERASE-RELATED"/>
    <property type="match status" value="1"/>
</dbReference>
<dbReference type="Pfam" id="PF00160">
    <property type="entry name" value="Pro_isomerase"/>
    <property type="match status" value="1"/>
</dbReference>
<name>A0A2T0FIY1_9ASCO</name>
<dbReference type="STRING" id="45607.A0A2T0FIY1"/>
<dbReference type="PIRSF" id="PIRSF001467">
    <property type="entry name" value="Peptidylpro_ismrse"/>
    <property type="match status" value="1"/>
</dbReference>
<feature type="domain" description="PPIase cyclophilin-type" evidence="6">
    <location>
        <begin position="6"/>
        <end position="140"/>
    </location>
</feature>
<comment type="similarity">
    <text evidence="4">Belongs to the cyclophilin-type PPIase family. PPIL3 subfamily.</text>
</comment>
<dbReference type="SUPFAM" id="SSF50891">
    <property type="entry name" value="Cyclophilin-like"/>
    <property type="match status" value="1"/>
</dbReference>
<keyword evidence="3 5" id="KW-0413">Isomerase</keyword>
<dbReference type="RefSeq" id="XP_024664893.1">
    <property type="nucleotide sequence ID" value="XM_024809125.1"/>
</dbReference>
<evidence type="ECO:0000256" key="5">
    <source>
        <dbReference type="RuleBase" id="RU363019"/>
    </source>
</evidence>